<feature type="domain" description="Sulfocyanin-like C-terminal" evidence="2">
    <location>
        <begin position="32"/>
        <end position="95"/>
    </location>
</feature>
<dbReference type="RefSeq" id="WP_371754146.1">
    <property type="nucleotide sequence ID" value="NZ_JAYJLD010000012.1"/>
</dbReference>
<dbReference type="EMBL" id="JAYJLD010000012">
    <property type="protein sequence ID" value="MEB3102028.1"/>
    <property type="molecule type" value="Genomic_DNA"/>
</dbReference>
<dbReference type="PROSITE" id="PS51257">
    <property type="entry name" value="PROKAR_LIPOPROTEIN"/>
    <property type="match status" value="1"/>
</dbReference>
<dbReference type="SUPFAM" id="SSF49503">
    <property type="entry name" value="Cupredoxins"/>
    <property type="match status" value="1"/>
</dbReference>
<name>A0ABU5ZHP8_9BACL</name>
<gene>
    <name evidence="3" type="ORF">VF724_10165</name>
</gene>
<dbReference type="InterPro" id="IPR008972">
    <property type="entry name" value="Cupredoxin"/>
</dbReference>
<feature type="chain" id="PRO_5046786952" evidence="1">
    <location>
        <begin position="25"/>
        <end position="175"/>
    </location>
</feature>
<protein>
    <submittedName>
        <fullName evidence="3">Sulfocyanin-like copper-binding protein</fullName>
    </submittedName>
</protein>
<accession>A0ABU5ZHP8</accession>
<reference evidence="3" key="1">
    <citation type="submission" date="2023-12" db="EMBL/GenBank/DDBJ databases">
        <title>Fervidustalea candida gen. nov., sp. nov., a novel member of the family Paenibacillaceae isolated from a geothermal area.</title>
        <authorList>
            <person name="Li W.-J."/>
            <person name="Jiao J.-Y."/>
            <person name="Chen Y."/>
        </authorList>
    </citation>
    <scope>NUCLEOTIDE SEQUENCE</scope>
    <source>
        <strain evidence="3">SYSU GA230002</strain>
    </source>
</reference>
<evidence type="ECO:0000256" key="1">
    <source>
        <dbReference type="SAM" id="SignalP"/>
    </source>
</evidence>
<proteinExistence type="predicted"/>
<keyword evidence="1" id="KW-0732">Signal</keyword>
<dbReference type="Pfam" id="PF06525">
    <property type="entry name" value="SoxE"/>
    <property type="match status" value="1"/>
</dbReference>
<dbReference type="InterPro" id="IPR049544">
    <property type="entry name" value="SoxE-like_C"/>
</dbReference>
<dbReference type="Proteomes" id="UP001310386">
    <property type="component" value="Unassembled WGS sequence"/>
</dbReference>
<organism evidence="3 4">
    <name type="scientific">Ferviditalea candida</name>
    <dbReference type="NCBI Taxonomy" id="3108399"/>
    <lineage>
        <taxon>Bacteria</taxon>
        <taxon>Bacillati</taxon>
        <taxon>Bacillota</taxon>
        <taxon>Bacilli</taxon>
        <taxon>Bacillales</taxon>
        <taxon>Paenibacillaceae</taxon>
        <taxon>Ferviditalea</taxon>
    </lineage>
</organism>
<evidence type="ECO:0000259" key="2">
    <source>
        <dbReference type="Pfam" id="PF06525"/>
    </source>
</evidence>
<evidence type="ECO:0000313" key="3">
    <source>
        <dbReference type="EMBL" id="MEB3102028.1"/>
    </source>
</evidence>
<dbReference type="Gene3D" id="2.60.40.420">
    <property type="entry name" value="Cupredoxins - blue copper proteins"/>
    <property type="match status" value="1"/>
</dbReference>
<sequence length="175" mass="18933">MKQSKLLAFLIACVFFVVSGCASQANSSNSSWLKADASTKTVMIQLIAGYNDANDYDNFNGYANGQMVITIPEGYHVNMQFSNQGGIPAGVGVYDSQNRLAFQGAGDSIQDILGNPTPGVMPGDTQTYKFVADKPGTYRIANLINRFPQFRSTQQDIGMWVALKVVQNGEPGISF</sequence>
<comment type="caution">
    <text evidence="3">The sequence shown here is derived from an EMBL/GenBank/DDBJ whole genome shotgun (WGS) entry which is preliminary data.</text>
</comment>
<keyword evidence="4" id="KW-1185">Reference proteome</keyword>
<feature type="signal peptide" evidence="1">
    <location>
        <begin position="1"/>
        <end position="24"/>
    </location>
</feature>
<evidence type="ECO:0000313" key="4">
    <source>
        <dbReference type="Proteomes" id="UP001310386"/>
    </source>
</evidence>